<keyword evidence="2" id="KW-1185">Reference proteome</keyword>
<reference evidence="1" key="1">
    <citation type="journal article" date="2012" name="Nat. Biotechnol.">
        <title>Draft genome sequence of pigeonpea (Cajanus cajan), an orphan legume crop of resource-poor farmers.</title>
        <authorList>
            <person name="Varshney R.K."/>
            <person name="Chen W."/>
            <person name="Li Y."/>
            <person name="Bharti A.K."/>
            <person name="Saxena R.K."/>
            <person name="Schlueter J.A."/>
            <person name="Donoghue M.T."/>
            <person name="Azam S."/>
            <person name="Fan G."/>
            <person name="Whaley A.M."/>
            <person name="Farmer A.D."/>
            <person name="Sheridan J."/>
            <person name="Iwata A."/>
            <person name="Tuteja R."/>
            <person name="Penmetsa R.V."/>
            <person name="Wu W."/>
            <person name="Upadhyaya H.D."/>
            <person name="Yang S.P."/>
            <person name="Shah T."/>
            <person name="Saxena K.B."/>
            <person name="Michael T."/>
            <person name="McCombie W.R."/>
            <person name="Yang B."/>
            <person name="Zhang G."/>
            <person name="Yang H."/>
            <person name="Wang J."/>
            <person name="Spillane C."/>
            <person name="Cook D.R."/>
            <person name="May G.D."/>
            <person name="Xu X."/>
            <person name="Jackson S.A."/>
        </authorList>
    </citation>
    <scope>NUCLEOTIDE SEQUENCE [LARGE SCALE GENOMIC DNA]</scope>
</reference>
<accession>A0A151S205</accession>
<sequence length="98" mass="11062">MLSRNMNQANNRCNNTRLQVGDYGTNVLSTTNITNKNIGNKTFIPGMSLIPSNYTCTFKFQRQFPVSLCFAMMINKSQGQQLSNVGLYLSCIIFTYCL</sequence>
<dbReference type="PANTHER" id="PTHR23274:SF33">
    <property type="entry name" value="ANIMAL RPA1 DOMAIN PROTEIN"/>
    <property type="match status" value="1"/>
</dbReference>
<name>A0A151S205_CAJCA</name>
<dbReference type="GO" id="GO:0006260">
    <property type="term" value="P:DNA replication"/>
    <property type="evidence" value="ECO:0007669"/>
    <property type="project" value="TreeGrafter"/>
</dbReference>
<protein>
    <recommendedName>
        <fullName evidence="3">ATP-dependent DNA helicase PIF1</fullName>
    </recommendedName>
</protein>
<evidence type="ECO:0008006" key="3">
    <source>
        <dbReference type="Google" id="ProtNLM"/>
    </source>
</evidence>
<evidence type="ECO:0000313" key="1">
    <source>
        <dbReference type="EMBL" id="KYP48798.1"/>
    </source>
</evidence>
<dbReference type="STRING" id="3821.A0A151S205"/>
<dbReference type="AlphaFoldDB" id="A0A151S205"/>
<proteinExistence type="predicted"/>
<dbReference type="EMBL" id="KQ483491">
    <property type="protein sequence ID" value="KYP48798.1"/>
    <property type="molecule type" value="Genomic_DNA"/>
</dbReference>
<evidence type="ECO:0000313" key="2">
    <source>
        <dbReference type="Proteomes" id="UP000075243"/>
    </source>
</evidence>
<dbReference type="Proteomes" id="UP000075243">
    <property type="component" value="Unassembled WGS sequence"/>
</dbReference>
<organism evidence="1 2">
    <name type="scientific">Cajanus cajan</name>
    <name type="common">Pigeon pea</name>
    <name type="synonym">Cajanus indicus</name>
    <dbReference type="NCBI Taxonomy" id="3821"/>
    <lineage>
        <taxon>Eukaryota</taxon>
        <taxon>Viridiplantae</taxon>
        <taxon>Streptophyta</taxon>
        <taxon>Embryophyta</taxon>
        <taxon>Tracheophyta</taxon>
        <taxon>Spermatophyta</taxon>
        <taxon>Magnoliopsida</taxon>
        <taxon>eudicotyledons</taxon>
        <taxon>Gunneridae</taxon>
        <taxon>Pentapetalae</taxon>
        <taxon>rosids</taxon>
        <taxon>fabids</taxon>
        <taxon>Fabales</taxon>
        <taxon>Fabaceae</taxon>
        <taxon>Papilionoideae</taxon>
        <taxon>50 kb inversion clade</taxon>
        <taxon>NPAAA clade</taxon>
        <taxon>indigoferoid/millettioid clade</taxon>
        <taxon>Phaseoleae</taxon>
        <taxon>Cajanus</taxon>
    </lineage>
</organism>
<dbReference type="InterPro" id="IPR027417">
    <property type="entry name" value="P-loop_NTPase"/>
</dbReference>
<gene>
    <name evidence="1" type="ORF">KK1_029527</name>
</gene>
<dbReference type="Gramene" id="C.cajan_30281.t">
    <property type="protein sequence ID" value="C.cajan_30281.t.cds1"/>
    <property type="gene ID" value="C.cajan_30281"/>
</dbReference>
<dbReference type="GO" id="GO:0005657">
    <property type="term" value="C:replication fork"/>
    <property type="evidence" value="ECO:0007669"/>
    <property type="project" value="TreeGrafter"/>
</dbReference>
<dbReference type="SUPFAM" id="SSF52540">
    <property type="entry name" value="P-loop containing nucleoside triphosphate hydrolases"/>
    <property type="match status" value="1"/>
</dbReference>
<dbReference type="PANTHER" id="PTHR23274">
    <property type="entry name" value="DNA HELICASE-RELATED"/>
    <property type="match status" value="1"/>
</dbReference>